<evidence type="ECO:0000256" key="1">
    <source>
        <dbReference type="ARBA" id="ARBA00006817"/>
    </source>
</evidence>
<dbReference type="EMBL" id="JAKLJA010000017">
    <property type="protein sequence ID" value="MCG5075654.1"/>
    <property type="molecule type" value="Genomic_DNA"/>
</dbReference>
<evidence type="ECO:0000259" key="2">
    <source>
        <dbReference type="Pfam" id="PF08327"/>
    </source>
</evidence>
<dbReference type="CDD" id="cd08893">
    <property type="entry name" value="SRPBCC_CalC_Aha1-like_GntR-HTH"/>
    <property type="match status" value="1"/>
</dbReference>
<comment type="similarity">
    <text evidence="1">Belongs to the AHA1 family.</text>
</comment>
<proteinExistence type="inferred from homology"/>
<evidence type="ECO:0000313" key="3">
    <source>
        <dbReference type="EMBL" id="MCG5075654.1"/>
    </source>
</evidence>
<reference evidence="3" key="1">
    <citation type="submission" date="2022-01" db="EMBL/GenBank/DDBJ databases">
        <title>Genome sequence and assembly of Parabukholderia sp. RG36.</title>
        <authorList>
            <person name="Chhetri G."/>
        </authorList>
    </citation>
    <scope>NUCLEOTIDE SEQUENCE</scope>
    <source>
        <strain evidence="3">RG36</strain>
    </source>
</reference>
<dbReference type="Proteomes" id="UP001139308">
    <property type="component" value="Unassembled WGS sequence"/>
</dbReference>
<protein>
    <submittedName>
        <fullName evidence="3">SRPBCC family protein</fullName>
    </submittedName>
</protein>
<accession>A0A9X1UGG6</accession>
<organism evidence="3 4">
    <name type="scientific">Paraburkholderia tagetis</name>
    <dbReference type="NCBI Taxonomy" id="2913261"/>
    <lineage>
        <taxon>Bacteria</taxon>
        <taxon>Pseudomonadati</taxon>
        <taxon>Pseudomonadota</taxon>
        <taxon>Betaproteobacteria</taxon>
        <taxon>Burkholderiales</taxon>
        <taxon>Burkholderiaceae</taxon>
        <taxon>Paraburkholderia</taxon>
    </lineage>
</organism>
<evidence type="ECO:0000313" key="4">
    <source>
        <dbReference type="Proteomes" id="UP001139308"/>
    </source>
</evidence>
<dbReference type="InterPro" id="IPR013538">
    <property type="entry name" value="ASHA1/2-like_C"/>
</dbReference>
<sequence length="171" mass="18782">MSSSEGRAAGAGGPSGPSGATGESTFVYVTFIRTTPQALWEALTSRAYTERYWFGMHHECDWRAGSSWSLRFADGRVADSGEIVESGAPHRLVICWRNMFRPELYAEGDSVCTLQIEQVEYAVKLTVTHCMERPGSKFIEAVSGGWPRILSNLKTLLETGEALMPLVATDD</sequence>
<gene>
    <name evidence="3" type="ORF">L5014_20135</name>
</gene>
<dbReference type="RefSeq" id="WP_238465508.1">
    <property type="nucleotide sequence ID" value="NZ_JAKLJA010000017.1"/>
</dbReference>
<dbReference type="AlphaFoldDB" id="A0A9X1UGG6"/>
<dbReference type="Pfam" id="PF08327">
    <property type="entry name" value="AHSA1"/>
    <property type="match status" value="1"/>
</dbReference>
<keyword evidence="4" id="KW-1185">Reference proteome</keyword>
<dbReference type="Gene3D" id="3.30.530.20">
    <property type="match status" value="1"/>
</dbReference>
<dbReference type="SUPFAM" id="SSF55961">
    <property type="entry name" value="Bet v1-like"/>
    <property type="match status" value="1"/>
</dbReference>
<dbReference type="InterPro" id="IPR023393">
    <property type="entry name" value="START-like_dom_sf"/>
</dbReference>
<name>A0A9X1UGG6_9BURK</name>
<feature type="domain" description="Activator of Hsp90 ATPase homologue 1/2-like C-terminal" evidence="2">
    <location>
        <begin position="34"/>
        <end position="158"/>
    </location>
</feature>
<comment type="caution">
    <text evidence="3">The sequence shown here is derived from an EMBL/GenBank/DDBJ whole genome shotgun (WGS) entry which is preliminary data.</text>
</comment>